<protein>
    <recommendedName>
        <fullName evidence="3">Arginine deiminase</fullName>
        <shortName evidence="3">ADI</shortName>
        <ecNumber evidence="3">3.5.3.6</ecNumber>
    </recommendedName>
    <alternativeName>
        <fullName evidence="3">Arginine dihydrolase</fullName>
        <shortName evidence="3">AD</shortName>
    </alternativeName>
</protein>
<dbReference type="PANTHER" id="PTHR47271:SF2">
    <property type="entry name" value="ARGININE DEIMINASE"/>
    <property type="match status" value="1"/>
</dbReference>
<dbReference type="GO" id="GO:0019546">
    <property type="term" value="P:L-arginine deiminase pathway"/>
    <property type="evidence" value="ECO:0007669"/>
    <property type="project" value="TreeGrafter"/>
</dbReference>
<comment type="pathway">
    <text evidence="3">Amino-acid degradation; L-arginine degradation via ADI pathway; carbamoyl phosphate from L-arginine: step 1/2.</text>
</comment>
<dbReference type="UniPathway" id="UPA00254">
    <property type="reaction ID" value="UER00364"/>
</dbReference>
<dbReference type="HAMAP" id="MF_00242">
    <property type="entry name" value="Arg_deiminase"/>
    <property type="match status" value="1"/>
</dbReference>
<dbReference type="Proteomes" id="UP000242415">
    <property type="component" value="Unassembled WGS sequence"/>
</dbReference>
<dbReference type="PRINTS" id="PR01466">
    <property type="entry name" value="ARGDEIMINASE"/>
</dbReference>
<dbReference type="NCBIfam" id="NF002381">
    <property type="entry name" value="PRK01388.1"/>
    <property type="match status" value="1"/>
</dbReference>
<dbReference type="PIRSF" id="PIRSF006356">
    <property type="entry name" value="Arg_deiminase"/>
    <property type="match status" value="1"/>
</dbReference>
<dbReference type="SUPFAM" id="SSF55909">
    <property type="entry name" value="Pentein"/>
    <property type="match status" value="1"/>
</dbReference>
<dbReference type="Pfam" id="PF02274">
    <property type="entry name" value="ADI"/>
    <property type="match status" value="1"/>
</dbReference>
<organism evidence="5 6">
    <name type="scientific">Micromonospora pattaloongensis</name>
    <dbReference type="NCBI Taxonomy" id="405436"/>
    <lineage>
        <taxon>Bacteria</taxon>
        <taxon>Bacillati</taxon>
        <taxon>Actinomycetota</taxon>
        <taxon>Actinomycetes</taxon>
        <taxon>Micromonosporales</taxon>
        <taxon>Micromonosporaceae</taxon>
        <taxon>Micromonospora</taxon>
    </lineage>
</organism>
<reference evidence="6" key="1">
    <citation type="submission" date="2016-10" db="EMBL/GenBank/DDBJ databases">
        <authorList>
            <person name="Varghese N."/>
            <person name="Submissions S."/>
        </authorList>
    </citation>
    <scope>NUCLEOTIDE SEQUENCE [LARGE SCALE GENOMIC DNA]</scope>
    <source>
        <strain evidence="6">DSM 45245</strain>
    </source>
</reference>
<keyword evidence="3" id="KW-0963">Cytoplasm</keyword>
<sequence>MTHYVDSEVGRLGTVLLHRPGPELARLTPRNNNTLLFDAIPWVARAQDEHDAFAAQLTAHGVEVLYLGQLLAETLEVPDGRQELTRLVLADRRLGDSLRQRVADHLAQLDPVALAGVLIAGLAHEELRPTAGRSAGLVYMLMDRHDFVIDPLPNLLFTRDSAVWIRDRVAVTSLAMPARRRETTLTDAIYRHHPRFAGTELVYQPSLEHLEGGDILSLAPGVLAVGVGERTTPAGAERLARRVLAAELPGGPLAHTVLAVPIAQQRATMHLDTVCTMVDVDAVLMYPNLADSLLAYTIVAGADGEPRVTGPTPFLRAAADAMGIDELRVIDTGLDPVTAEREQWDDGNNTLAIAPRLCVAYERNTETNEQLESAGIELIRIAGSELGSGRGGPRCMSCPISRAPLRP</sequence>
<dbReference type="Gene3D" id="3.75.10.10">
    <property type="entry name" value="L-arginine/glycine Amidinotransferase, Chain A"/>
    <property type="match status" value="1"/>
</dbReference>
<dbReference type="RefSeq" id="WP_091551702.1">
    <property type="nucleotide sequence ID" value="NZ_FNPH01000001.1"/>
</dbReference>
<comment type="subcellular location">
    <subcellularLocation>
        <location evidence="3">Cytoplasm</location>
    </subcellularLocation>
</comment>
<dbReference type="InterPro" id="IPR003876">
    <property type="entry name" value="Arg_deiminase"/>
</dbReference>
<comment type="catalytic activity">
    <reaction evidence="3">
        <text>L-arginine + H2O = L-citrulline + NH4(+)</text>
        <dbReference type="Rhea" id="RHEA:19597"/>
        <dbReference type="ChEBI" id="CHEBI:15377"/>
        <dbReference type="ChEBI" id="CHEBI:28938"/>
        <dbReference type="ChEBI" id="CHEBI:32682"/>
        <dbReference type="ChEBI" id="CHEBI:57743"/>
        <dbReference type="EC" id="3.5.3.6"/>
    </reaction>
</comment>
<evidence type="ECO:0000256" key="1">
    <source>
        <dbReference type="ARBA" id="ARBA00010206"/>
    </source>
</evidence>
<keyword evidence="2 3" id="KW-0378">Hydrolase</keyword>
<dbReference type="EC" id="3.5.3.6" evidence="3"/>
<feature type="active site" description="Amidino-cysteine intermediate" evidence="3 4">
    <location>
        <position position="395"/>
    </location>
</feature>
<dbReference type="OrthoDB" id="9807502at2"/>
<dbReference type="Gene3D" id="1.10.3930.10">
    <property type="entry name" value="Arginine deiminase"/>
    <property type="match status" value="1"/>
</dbReference>
<dbReference type="EMBL" id="FNPH01000001">
    <property type="protein sequence ID" value="SDY17306.1"/>
    <property type="molecule type" value="Genomic_DNA"/>
</dbReference>
<proteinExistence type="inferred from homology"/>
<name>A0A1H3HP62_9ACTN</name>
<accession>A0A1H3HP62</accession>
<evidence type="ECO:0000313" key="6">
    <source>
        <dbReference type="Proteomes" id="UP000242415"/>
    </source>
</evidence>
<dbReference type="PANTHER" id="PTHR47271">
    <property type="entry name" value="ARGININE DEIMINASE"/>
    <property type="match status" value="1"/>
</dbReference>
<gene>
    <name evidence="3" type="primary">arcA</name>
    <name evidence="5" type="ORF">SAMN05444365_101929</name>
</gene>
<dbReference type="AlphaFoldDB" id="A0A1H3HP62"/>
<dbReference type="GO" id="GO:0016990">
    <property type="term" value="F:arginine deiminase activity"/>
    <property type="evidence" value="ECO:0007669"/>
    <property type="project" value="UniProtKB-UniRule"/>
</dbReference>
<keyword evidence="6" id="KW-1185">Reference proteome</keyword>
<keyword evidence="3" id="KW-0056">Arginine metabolism</keyword>
<evidence type="ECO:0000256" key="2">
    <source>
        <dbReference type="ARBA" id="ARBA00022801"/>
    </source>
</evidence>
<comment type="similarity">
    <text evidence="1 3">Belongs to the arginine deiminase family.</text>
</comment>
<dbReference type="STRING" id="405436.SAMN05444365_101929"/>
<evidence type="ECO:0000256" key="3">
    <source>
        <dbReference type="HAMAP-Rule" id="MF_00242"/>
    </source>
</evidence>
<evidence type="ECO:0000313" key="5">
    <source>
        <dbReference type="EMBL" id="SDY17306.1"/>
    </source>
</evidence>
<dbReference type="GO" id="GO:0005737">
    <property type="term" value="C:cytoplasm"/>
    <property type="evidence" value="ECO:0007669"/>
    <property type="project" value="UniProtKB-SubCell"/>
</dbReference>
<evidence type="ECO:0000256" key="4">
    <source>
        <dbReference type="PIRSR" id="PIRSR006356-1"/>
    </source>
</evidence>